<dbReference type="AlphaFoldDB" id="A0A423HBH9"/>
<accession>A0A423HBH9</accession>
<gene>
    <name evidence="1" type="ORF">BK659_03500</name>
</gene>
<dbReference type="Proteomes" id="UP000286071">
    <property type="component" value="Unassembled WGS sequence"/>
</dbReference>
<comment type="caution">
    <text evidence="1">The sequence shown here is derived from an EMBL/GenBank/DDBJ whole genome shotgun (WGS) entry which is preliminary data.</text>
</comment>
<evidence type="ECO:0000313" key="2">
    <source>
        <dbReference type="Proteomes" id="UP000286071"/>
    </source>
</evidence>
<dbReference type="EMBL" id="MOBJ01000003">
    <property type="protein sequence ID" value="RON10588.1"/>
    <property type="molecule type" value="Genomic_DNA"/>
</dbReference>
<reference evidence="1 2" key="1">
    <citation type="submission" date="2016-10" db="EMBL/GenBank/DDBJ databases">
        <title>Comparative genome analysis of multiple Pseudomonas spp. focuses on biocontrol and plant growth promoting traits.</title>
        <authorList>
            <person name="Tao X.-Y."/>
            <person name="Taylor C.G."/>
        </authorList>
    </citation>
    <scope>NUCLEOTIDE SEQUENCE [LARGE SCALE GENOMIC DNA]</scope>
    <source>
        <strain evidence="1 2">48H11</strain>
    </source>
</reference>
<dbReference type="OrthoDB" id="6877377at2"/>
<protein>
    <submittedName>
        <fullName evidence="1">Uncharacterized protein</fullName>
    </submittedName>
</protein>
<evidence type="ECO:0000313" key="1">
    <source>
        <dbReference type="EMBL" id="RON10588.1"/>
    </source>
</evidence>
<proteinExistence type="predicted"/>
<dbReference type="RefSeq" id="WP_123423766.1">
    <property type="nucleotide sequence ID" value="NZ_MOBJ01000003.1"/>
</dbReference>
<sequence length="554" mass="60904">MTVQVIAPKTRAAIPDTLDTPGIRQSDGINLDPMEVHKTGRLTAEIKRLSQGLLETDEFFVELRGWNSAEPRGSYTSPTLQFGPPNLRTLNLELSVVAFNLGQKMEVEYTVNRSGETSVTSETLELNILDLQPEDLKTGWIFGKDDDGSGPELDLTTNTEDRTLHIENWPLIAIGQWCWVVLKGEKANGDSYDKTLFKGQVDQNWITLGYIERPVPYSELKGLTNGSDLTLEYKVAFDQVDDEPAAHGSMVRSYTVKSALVVRPEIISMTDLNGVEIRNGGHTTTNGVKLKGTAAAGQEVRVFHDDSMDPVIADSDGMWEYEFRKTRQLGRFGAIASDGAYSAMWLVWFWREGVPVITQVTDSGGEDIPEYGATLETTVTLMGTAVPDEEVEVWATGGLKEKASVGSDGVWHCTLTGLKKQLYIVFVKALYGHDLESYAWHLNAVEAGTPVITSVTDSFDRAIPFYGSTYDQTVKLAGTARDYGELEIFRGGTPRDRFRADADGVWNYALALTPGGTPRIKVQALYGAGAMSPFMHLSYSSSPESIPTAVTDVR</sequence>
<organism evidence="1 2">
    <name type="scientific">Pseudomonas brassicacearum</name>
    <dbReference type="NCBI Taxonomy" id="930166"/>
    <lineage>
        <taxon>Bacteria</taxon>
        <taxon>Pseudomonadati</taxon>
        <taxon>Pseudomonadota</taxon>
        <taxon>Gammaproteobacteria</taxon>
        <taxon>Pseudomonadales</taxon>
        <taxon>Pseudomonadaceae</taxon>
        <taxon>Pseudomonas</taxon>
    </lineage>
</organism>
<name>A0A423HBH9_9PSED</name>